<keyword evidence="1" id="KW-0328">Glycosyltransferase</keyword>
<evidence type="ECO:0000313" key="4">
    <source>
        <dbReference type="EMBL" id="TGG95254.1"/>
    </source>
</evidence>
<organism evidence="4 5">
    <name type="scientific">Natronospirillum operosum</name>
    <dbReference type="NCBI Taxonomy" id="2759953"/>
    <lineage>
        <taxon>Bacteria</taxon>
        <taxon>Pseudomonadati</taxon>
        <taxon>Pseudomonadota</taxon>
        <taxon>Gammaproteobacteria</taxon>
        <taxon>Oceanospirillales</taxon>
        <taxon>Natronospirillaceae</taxon>
        <taxon>Natronospirillum</taxon>
    </lineage>
</organism>
<evidence type="ECO:0000313" key="5">
    <source>
        <dbReference type="Proteomes" id="UP000297475"/>
    </source>
</evidence>
<dbReference type="OrthoDB" id="9816564at2"/>
<protein>
    <submittedName>
        <fullName evidence="4">Glycosyltransferase</fullName>
    </submittedName>
</protein>
<keyword evidence="5" id="KW-1185">Reference proteome</keyword>
<dbReference type="Proteomes" id="UP000297475">
    <property type="component" value="Unassembled WGS sequence"/>
</dbReference>
<proteinExistence type="predicted"/>
<dbReference type="PANTHER" id="PTHR12526:SF629">
    <property type="entry name" value="TEICHURONIC ACID BIOSYNTHESIS GLYCOSYLTRANSFERASE TUAH-RELATED"/>
    <property type="match status" value="1"/>
</dbReference>
<keyword evidence="2 4" id="KW-0808">Transferase</keyword>
<dbReference type="CDD" id="cd03801">
    <property type="entry name" value="GT4_PimA-like"/>
    <property type="match status" value="1"/>
</dbReference>
<evidence type="ECO:0000259" key="3">
    <source>
        <dbReference type="Pfam" id="PF13439"/>
    </source>
</evidence>
<dbReference type="InterPro" id="IPR028098">
    <property type="entry name" value="Glyco_trans_4-like_N"/>
</dbReference>
<dbReference type="RefSeq" id="WP_135480773.1">
    <property type="nucleotide sequence ID" value="NZ_SRMF01000001.1"/>
</dbReference>
<gene>
    <name evidence="4" type="ORF">E4656_02200</name>
</gene>
<dbReference type="SUPFAM" id="SSF53756">
    <property type="entry name" value="UDP-Glycosyltransferase/glycogen phosphorylase"/>
    <property type="match status" value="1"/>
</dbReference>
<evidence type="ECO:0000256" key="2">
    <source>
        <dbReference type="ARBA" id="ARBA00022679"/>
    </source>
</evidence>
<dbReference type="GO" id="GO:0016757">
    <property type="term" value="F:glycosyltransferase activity"/>
    <property type="evidence" value="ECO:0007669"/>
    <property type="project" value="UniProtKB-KW"/>
</dbReference>
<dbReference type="EMBL" id="SRMF01000001">
    <property type="protein sequence ID" value="TGG95254.1"/>
    <property type="molecule type" value="Genomic_DNA"/>
</dbReference>
<dbReference type="Gene3D" id="3.40.50.2000">
    <property type="entry name" value="Glycogen Phosphorylase B"/>
    <property type="match status" value="2"/>
</dbReference>
<reference evidence="4 5" key="1">
    <citation type="submission" date="2019-04" db="EMBL/GenBank/DDBJ databases">
        <title>Natronospirillum operosus gen. nov., sp. nov., a haloalkaliphilic satellite isolated from decaying biomass of laboratory culture of cyanobacterium Geitlerinema sp. and proposal of Natronospirillaceae fam. nov. and Saccharospirillaceae fam. nov.</title>
        <authorList>
            <person name="Kevbrin V."/>
            <person name="Boltyanskaya Y."/>
            <person name="Koziaeva V."/>
            <person name="Grouzdev D.S."/>
            <person name="Park M."/>
            <person name="Cho J."/>
        </authorList>
    </citation>
    <scope>NUCLEOTIDE SEQUENCE [LARGE SCALE GENOMIC DNA]</scope>
    <source>
        <strain evidence="4 5">G-116</strain>
    </source>
</reference>
<dbReference type="PANTHER" id="PTHR12526">
    <property type="entry name" value="GLYCOSYLTRANSFERASE"/>
    <property type="match status" value="1"/>
</dbReference>
<dbReference type="Pfam" id="PF13692">
    <property type="entry name" value="Glyco_trans_1_4"/>
    <property type="match status" value="1"/>
</dbReference>
<comment type="caution">
    <text evidence="4">The sequence shown here is derived from an EMBL/GenBank/DDBJ whole genome shotgun (WGS) entry which is preliminary data.</text>
</comment>
<feature type="domain" description="Glycosyltransferase subfamily 4-like N-terminal" evidence="3">
    <location>
        <begin position="21"/>
        <end position="171"/>
    </location>
</feature>
<evidence type="ECO:0000256" key="1">
    <source>
        <dbReference type="ARBA" id="ARBA00022676"/>
    </source>
</evidence>
<accession>A0A4Z0WBR3</accession>
<dbReference type="AlphaFoldDB" id="A0A4Z0WBR3"/>
<name>A0A4Z0WBR3_9GAMM</name>
<dbReference type="Pfam" id="PF13439">
    <property type="entry name" value="Glyco_transf_4"/>
    <property type="match status" value="1"/>
</dbReference>
<sequence>MKLSYIAPYSSNFPSRDANSIHVMRMCEAFVQLGYDVTLIVSSRGASESEIFEYYGMEPCFPVRQITVPRFKGKSVLYWPRAFLALYSLKPDVVVGRSVHVCALAAFRGFPVVYDTHGPVWEKGGLEYLAYQFLRRSRNLVRMTTNSSALRDLCISSGQQPRSEIVVANNGSLALPLDDMPDYWPGREGSFQVGYMGHLYPGRGIENIIFCAEQLSDMDFHVVGGTDEDISLWRRKAPLPNLFFHGFIKHSETHRYRNRCDVLLAPYQRSVAVAGGKGDSSRYMNPIKIIEYMSTKTPIIASNLPALREMLTDGNNALLCDPEDMTAWQQALVKLKEDAGLSKRLAQSAYDDFVQDYTWHARARRLIKKGGV</sequence>